<evidence type="ECO:0000313" key="6">
    <source>
        <dbReference type="Proteomes" id="UP000054735"/>
    </source>
</evidence>
<dbReference type="STRING" id="28083.Lbir_2466"/>
<name>A0A378I8H1_9GAMM</name>
<evidence type="ECO:0000313" key="4">
    <source>
        <dbReference type="EMBL" id="KTC68933.1"/>
    </source>
</evidence>
<feature type="domain" description="FecR protein" evidence="3">
    <location>
        <begin position="54"/>
        <end position="148"/>
    </location>
</feature>
<evidence type="ECO:0000313" key="7">
    <source>
        <dbReference type="Proteomes" id="UP000255066"/>
    </source>
</evidence>
<feature type="chain" id="PRO_5016896304" evidence="2">
    <location>
        <begin position="21"/>
        <end position="255"/>
    </location>
</feature>
<dbReference type="Proteomes" id="UP000054735">
    <property type="component" value="Unassembled WGS sequence"/>
</dbReference>
<dbReference type="Pfam" id="PF04773">
    <property type="entry name" value="FecR"/>
    <property type="match status" value="1"/>
</dbReference>
<evidence type="ECO:0000259" key="3">
    <source>
        <dbReference type="Pfam" id="PF04773"/>
    </source>
</evidence>
<proteinExistence type="predicted"/>
<feature type="region of interest" description="Disordered" evidence="1">
    <location>
        <begin position="173"/>
        <end position="206"/>
    </location>
</feature>
<organism evidence="5 7">
    <name type="scientific">Legionella birminghamensis</name>
    <dbReference type="NCBI Taxonomy" id="28083"/>
    <lineage>
        <taxon>Bacteria</taxon>
        <taxon>Pseudomonadati</taxon>
        <taxon>Pseudomonadota</taxon>
        <taxon>Gammaproteobacteria</taxon>
        <taxon>Legionellales</taxon>
        <taxon>Legionellaceae</taxon>
        <taxon>Legionella</taxon>
    </lineage>
</organism>
<keyword evidence="6" id="KW-1185">Reference proteome</keyword>
<evidence type="ECO:0000256" key="1">
    <source>
        <dbReference type="SAM" id="MobiDB-lite"/>
    </source>
</evidence>
<dbReference type="EMBL" id="UGNW01000001">
    <property type="protein sequence ID" value="STX31449.1"/>
    <property type="molecule type" value="Genomic_DNA"/>
</dbReference>
<reference evidence="5 7" key="2">
    <citation type="submission" date="2018-06" db="EMBL/GenBank/DDBJ databases">
        <authorList>
            <consortium name="Pathogen Informatics"/>
            <person name="Doyle S."/>
        </authorList>
    </citation>
    <scope>NUCLEOTIDE SEQUENCE [LARGE SCALE GENOMIC DNA]</scope>
    <source>
        <strain evidence="5 7">NCTC12437</strain>
    </source>
</reference>
<evidence type="ECO:0000313" key="5">
    <source>
        <dbReference type="EMBL" id="STX31449.1"/>
    </source>
</evidence>
<protein>
    <submittedName>
        <fullName evidence="5">FecR protein</fullName>
    </submittedName>
</protein>
<feature type="compositionally biased region" description="Polar residues" evidence="1">
    <location>
        <begin position="181"/>
        <end position="206"/>
    </location>
</feature>
<reference evidence="4 6" key="1">
    <citation type="submission" date="2015-11" db="EMBL/GenBank/DDBJ databases">
        <title>Genomic analysis of 38 Legionella species identifies large and diverse effector repertoires.</title>
        <authorList>
            <person name="Burstein D."/>
            <person name="Amaro F."/>
            <person name="Zusman T."/>
            <person name="Lifshitz Z."/>
            <person name="Cohen O."/>
            <person name="Gilbert J.A."/>
            <person name="Pupko T."/>
            <person name="Shuman H.A."/>
            <person name="Segal G."/>
        </authorList>
    </citation>
    <scope>NUCLEOTIDE SEQUENCE [LARGE SCALE GENOMIC DNA]</scope>
    <source>
        <strain evidence="4 6">CDC#1407-AL-14</strain>
    </source>
</reference>
<feature type="signal peptide" evidence="2">
    <location>
        <begin position="1"/>
        <end position="20"/>
    </location>
</feature>
<dbReference type="InterPro" id="IPR006860">
    <property type="entry name" value="FecR"/>
</dbReference>
<dbReference type="Gene3D" id="2.60.120.1440">
    <property type="match status" value="1"/>
</dbReference>
<sequence>MNVKKILLLIIIFSIGKAFAEPAALVLVASNKVIAQQGSKERALSRGSQVFTGDTIVTGPGAQAQIKYTDGSLVSIQENTSYQIVSYSSKQNVEFKTKLDKGAIEYTSSKKKKGSIKTPVVALAILGTQLQAIATPSNTYLNVKQGLVQGGNQLVGPGQQFSSGSFNSSGNFTPGPIPWNYNDTTQSNTNSAGTTDSSSASVTEGNTQIASETITLTTSVVESTTINSTVNNIVVQSQPQVVETIALAEIIAICP</sequence>
<accession>A0A378I8H1</accession>
<dbReference type="PANTHER" id="PTHR38731">
    <property type="entry name" value="LIPL45-RELATED LIPOPROTEIN-RELATED"/>
    <property type="match status" value="1"/>
</dbReference>
<dbReference type="AlphaFoldDB" id="A0A378I8H1"/>
<keyword evidence="2" id="KW-0732">Signal</keyword>
<evidence type="ECO:0000256" key="2">
    <source>
        <dbReference type="SAM" id="SignalP"/>
    </source>
</evidence>
<dbReference type="Proteomes" id="UP000255066">
    <property type="component" value="Unassembled WGS sequence"/>
</dbReference>
<gene>
    <name evidence="4" type="ORF">Lbir_2466</name>
    <name evidence="5" type="ORF">NCTC12437_01222</name>
</gene>
<dbReference type="EMBL" id="LNXT01000044">
    <property type="protein sequence ID" value="KTC68933.1"/>
    <property type="molecule type" value="Genomic_DNA"/>
</dbReference>